<organism evidence="1 2">
    <name type="scientific">Synergistes jonesii</name>
    <dbReference type="NCBI Taxonomy" id="2754"/>
    <lineage>
        <taxon>Bacteria</taxon>
        <taxon>Thermotogati</taxon>
        <taxon>Synergistota</taxon>
        <taxon>Synergistia</taxon>
        <taxon>Synergistales</taxon>
        <taxon>Synergistaceae</taxon>
        <taxon>Synergistes</taxon>
    </lineage>
</organism>
<gene>
    <name evidence="1" type="ORF">EH55_00220</name>
</gene>
<dbReference type="RefSeq" id="WP_051682615.1">
    <property type="nucleotide sequence ID" value="NZ_JMKI01000012.1"/>
</dbReference>
<proteinExistence type="predicted"/>
<evidence type="ECO:0000313" key="1">
    <source>
        <dbReference type="EMBL" id="KEJ92868.1"/>
    </source>
</evidence>
<comment type="caution">
    <text evidence="1">The sequence shown here is derived from an EMBL/GenBank/DDBJ whole genome shotgun (WGS) entry which is preliminary data.</text>
</comment>
<dbReference type="STRING" id="2754.EH55_00220"/>
<keyword evidence="2" id="KW-1185">Reference proteome</keyword>
<dbReference type="EMBL" id="JMKI01000012">
    <property type="protein sequence ID" value="KEJ92868.1"/>
    <property type="molecule type" value="Genomic_DNA"/>
</dbReference>
<dbReference type="AlphaFoldDB" id="A0A073IR80"/>
<name>A0A073IR80_9BACT</name>
<evidence type="ECO:0000313" key="2">
    <source>
        <dbReference type="Proteomes" id="UP000027665"/>
    </source>
</evidence>
<accession>A0A073IR80</accession>
<dbReference type="GeneID" id="90984877"/>
<sequence length="75" mass="8662">MKYFIRFIMLHVDVAIFMQEQHLREQSVDALRAKTRKAIADEGCCYGAFNLHRTSPHAVMEPSVDVEPRTAHSLF</sequence>
<dbReference type="Proteomes" id="UP000027665">
    <property type="component" value="Unassembled WGS sequence"/>
</dbReference>
<protein>
    <submittedName>
        <fullName evidence="1">Uncharacterized protein</fullName>
    </submittedName>
</protein>
<reference evidence="1 2" key="1">
    <citation type="submission" date="2014-04" db="EMBL/GenBank/DDBJ databases">
        <title>Draft Genome Sequence of Synergistes jonesii.</title>
        <authorList>
            <person name="Coil D.A."/>
            <person name="Eisen J.A."/>
            <person name="Holland-Moritz H.E."/>
        </authorList>
    </citation>
    <scope>NUCLEOTIDE SEQUENCE [LARGE SCALE GENOMIC DNA]</scope>
    <source>
        <strain evidence="1 2">78-1</strain>
    </source>
</reference>